<proteinExistence type="predicted"/>
<dbReference type="CDD" id="cd00590">
    <property type="entry name" value="RRM_SF"/>
    <property type="match status" value="1"/>
</dbReference>
<dbReference type="InterPro" id="IPR035979">
    <property type="entry name" value="RBD_domain_sf"/>
</dbReference>
<dbReference type="InterPro" id="IPR000504">
    <property type="entry name" value="RRM_dom"/>
</dbReference>
<feature type="compositionally biased region" description="Gly residues" evidence="1">
    <location>
        <begin position="274"/>
        <end position="285"/>
    </location>
</feature>
<feature type="domain" description="RRM" evidence="2">
    <location>
        <begin position="51"/>
        <end position="128"/>
    </location>
</feature>
<dbReference type="EMBL" id="JAQQPM010000008">
    <property type="protein sequence ID" value="KAK2074877.1"/>
    <property type="molecule type" value="Genomic_DNA"/>
</dbReference>
<dbReference type="Proteomes" id="UP001217918">
    <property type="component" value="Unassembled WGS sequence"/>
</dbReference>
<keyword evidence="4" id="KW-1185">Reference proteome</keyword>
<gene>
    <name evidence="3" type="ORF">P8C59_009048</name>
</gene>
<dbReference type="InterPro" id="IPR012677">
    <property type="entry name" value="Nucleotide-bd_a/b_plait_sf"/>
</dbReference>
<dbReference type="AlphaFoldDB" id="A0AAD9IDS0"/>
<feature type="domain" description="RRM" evidence="2">
    <location>
        <begin position="161"/>
        <end position="252"/>
    </location>
</feature>
<dbReference type="Pfam" id="PF00076">
    <property type="entry name" value="RRM_1"/>
    <property type="match status" value="1"/>
</dbReference>
<dbReference type="Gene3D" id="3.30.70.330">
    <property type="match status" value="1"/>
</dbReference>
<evidence type="ECO:0000313" key="4">
    <source>
        <dbReference type="Proteomes" id="UP001217918"/>
    </source>
</evidence>
<evidence type="ECO:0000259" key="2">
    <source>
        <dbReference type="SMART" id="SM00360"/>
    </source>
</evidence>
<feature type="region of interest" description="Disordered" evidence="1">
    <location>
        <begin position="262"/>
        <end position="285"/>
    </location>
</feature>
<accession>A0AAD9IDS0</accession>
<dbReference type="SUPFAM" id="SSF54928">
    <property type="entry name" value="RNA-binding domain, RBD"/>
    <property type="match status" value="1"/>
</dbReference>
<dbReference type="SMART" id="SM00360">
    <property type="entry name" value="RRM"/>
    <property type="match status" value="2"/>
</dbReference>
<comment type="caution">
    <text evidence="3">The sequence shown here is derived from an EMBL/GenBank/DDBJ whole genome shotgun (WGS) entry which is preliminary data.</text>
</comment>
<organism evidence="3 4">
    <name type="scientific">Phyllachora maydis</name>
    <dbReference type="NCBI Taxonomy" id="1825666"/>
    <lineage>
        <taxon>Eukaryota</taxon>
        <taxon>Fungi</taxon>
        <taxon>Dikarya</taxon>
        <taxon>Ascomycota</taxon>
        <taxon>Pezizomycotina</taxon>
        <taxon>Sordariomycetes</taxon>
        <taxon>Sordariomycetidae</taxon>
        <taxon>Phyllachorales</taxon>
        <taxon>Phyllachoraceae</taxon>
        <taxon>Phyllachora</taxon>
    </lineage>
</organism>
<feature type="region of interest" description="Disordered" evidence="1">
    <location>
        <begin position="15"/>
        <end position="40"/>
    </location>
</feature>
<dbReference type="GO" id="GO:0003723">
    <property type="term" value="F:RNA binding"/>
    <property type="evidence" value="ECO:0007669"/>
    <property type="project" value="InterPro"/>
</dbReference>
<reference evidence="3" key="1">
    <citation type="journal article" date="2023" name="Mol. Plant Microbe Interact.">
        <title>Elucidating the Obligate Nature and Biological Capacity of an Invasive Fungal Corn Pathogen.</title>
        <authorList>
            <person name="MacCready J.S."/>
            <person name="Roggenkamp E.M."/>
            <person name="Gdanetz K."/>
            <person name="Chilvers M.I."/>
        </authorList>
    </citation>
    <scope>NUCLEOTIDE SEQUENCE</scope>
    <source>
        <strain evidence="3">PM02</strain>
    </source>
</reference>
<sequence>MNVFAMARNVLRSSAPKLASHNPARAARPPSKRPIQPLPPEDCLFSRSDLKVKLRNLPPYMNREQLGKLLVETLGLQSPAYIQVLRDQHLDNKSTAFAYLRYNHPAHARACIAALQGYKIPDRTALYTYRRAAAALAVDKSRDRRGSSAAAAAAAAAPARTLLLHNMPDVALDAWRSGQRASLLDALHAQLGVRPARILGTGSRGNAAAGSRPRLFNGVAYVQMASEADLSAALRACPGRELRWEERKLRVEVAVRQSFRNTPSKVDASIREGSGQGVEGTSGTE</sequence>
<evidence type="ECO:0000313" key="3">
    <source>
        <dbReference type="EMBL" id="KAK2074877.1"/>
    </source>
</evidence>
<protein>
    <recommendedName>
        <fullName evidence="2">RRM domain-containing protein</fullName>
    </recommendedName>
</protein>
<name>A0AAD9IDS0_9PEZI</name>
<evidence type="ECO:0000256" key="1">
    <source>
        <dbReference type="SAM" id="MobiDB-lite"/>
    </source>
</evidence>